<dbReference type="Proteomes" id="UP000523447">
    <property type="component" value="Unassembled WGS sequence"/>
</dbReference>
<dbReference type="Pfam" id="PF00753">
    <property type="entry name" value="Lactamase_B"/>
    <property type="match status" value="1"/>
</dbReference>
<dbReference type="SMART" id="SM00849">
    <property type="entry name" value="Lactamase_B"/>
    <property type="match status" value="1"/>
</dbReference>
<dbReference type="InterPro" id="IPR051013">
    <property type="entry name" value="MBL_superfamily_lactonases"/>
</dbReference>
<evidence type="ECO:0000256" key="2">
    <source>
        <dbReference type="ARBA" id="ARBA00007749"/>
    </source>
</evidence>
<evidence type="ECO:0000256" key="1">
    <source>
        <dbReference type="ARBA" id="ARBA00001947"/>
    </source>
</evidence>
<dbReference type="EMBL" id="JAAXPE010000024">
    <property type="protein sequence ID" value="NKY87992.1"/>
    <property type="molecule type" value="Genomic_DNA"/>
</dbReference>
<name>A0A7X6M0K0_9NOCA</name>
<protein>
    <submittedName>
        <fullName evidence="7">MBL fold metallo-hydrolase</fullName>
    </submittedName>
</protein>
<dbReference type="PANTHER" id="PTHR42978:SF7">
    <property type="entry name" value="METALLO-HYDROLASE RV2300C-RELATED"/>
    <property type="match status" value="1"/>
</dbReference>
<comment type="cofactor">
    <cofactor evidence="1">
        <name>Zn(2+)</name>
        <dbReference type="ChEBI" id="CHEBI:29105"/>
    </cofactor>
</comment>
<dbReference type="SUPFAM" id="SSF56281">
    <property type="entry name" value="Metallo-hydrolase/oxidoreductase"/>
    <property type="match status" value="1"/>
</dbReference>
<dbReference type="GO" id="GO:0046872">
    <property type="term" value="F:metal ion binding"/>
    <property type="evidence" value="ECO:0007669"/>
    <property type="project" value="UniProtKB-KW"/>
</dbReference>
<proteinExistence type="inferred from homology"/>
<dbReference type="InterPro" id="IPR036866">
    <property type="entry name" value="RibonucZ/Hydroxyglut_hydro"/>
</dbReference>
<sequence length="269" mass="29649">MRIHHLNCGTMALGMVDHCLLVETRTGLVLVDTGFGLDSVRDPARFVGPGRYLLGIRPAEHHTAIRQIQALGYDPADVRHIILTHLDLDHAAGLADFPEATVHVHGPEFRAATAGRTLAERLRYRAAQWAHGPRWMVNELEGTDEWFGFRAVRDLPGVPPEILVVPLPGHTRGHIGVAIDTGAGWLLHAGDAFYVASEIDPAGPKTPLLWWTYELGSIVRGAYQENRRRLVELNRNHGAQITIVNSHDPELFARVSGNSVRSAGHGEIR</sequence>
<comment type="similarity">
    <text evidence="2">Belongs to the metallo-beta-lactamase superfamily.</text>
</comment>
<evidence type="ECO:0000313" key="8">
    <source>
        <dbReference type="Proteomes" id="UP000523447"/>
    </source>
</evidence>
<dbReference type="PANTHER" id="PTHR42978">
    <property type="entry name" value="QUORUM-QUENCHING LACTONASE YTNP-RELATED-RELATED"/>
    <property type="match status" value="1"/>
</dbReference>
<evidence type="ECO:0000256" key="5">
    <source>
        <dbReference type="ARBA" id="ARBA00022833"/>
    </source>
</evidence>
<keyword evidence="3" id="KW-0479">Metal-binding</keyword>
<dbReference type="CDD" id="cd07742">
    <property type="entry name" value="metallo-hydrolase-like_MBL-fold"/>
    <property type="match status" value="1"/>
</dbReference>
<dbReference type="RefSeq" id="WP_040720315.1">
    <property type="nucleotide sequence ID" value="NZ_CAWPHS010000017.1"/>
</dbReference>
<dbReference type="Gene3D" id="3.60.15.10">
    <property type="entry name" value="Ribonuclease Z/Hydroxyacylglutathione hydrolase-like"/>
    <property type="match status" value="1"/>
</dbReference>
<evidence type="ECO:0000256" key="4">
    <source>
        <dbReference type="ARBA" id="ARBA00022801"/>
    </source>
</evidence>
<gene>
    <name evidence="7" type="ORF">HGA07_20495</name>
</gene>
<reference evidence="7 8" key="1">
    <citation type="submission" date="2020-04" db="EMBL/GenBank/DDBJ databases">
        <title>MicrobeNet Type strains.</title>
        <authorList>
            <person name="Nicholson A.C."/>
        </authorList>
    </citation>
    <scope>NUCLEOTIDE SEQUENCE [LARGE SCALE GENOMIC DNA]</scope>
    <source>
        <strain evidence="7 8">DSM 44445</strain>
    </source>
</reference>
<comment type="caution">
    <text evidence="7">The sequence shown here is derived from an EMBL/GenBank/DDBJ whole genome shotgun (WGS) entry which is preliminary data.</text>
</comment>
<dbReference type="GO" id="GO:0016787">
    <property type="term" value="F:hydrolase activity"/>
    <property type="evidence" value="ECO:0007669"/>
    <property type="project" value="UniProtKB-KW"/>
</dbReference>
<keyword evidence="8" id="KW-1185">Reference proteome</keyword>
<feature type="domain" description="Metallo-beta-lactamase" evidence="6">
    <location>
        <begin position="16"/>
        <end position="247"/>
    </location>
</feature>
<keyword evidence="4 7" id="KW-0378">Hydrolase</keyword>
<dbReference type="AlphaFoldDB" id="A0A7X6M0K0"/>
<dbReference type="InterPro" id="IPR001279">
    <property type="entry name" value="Metallo-B-lactamas"/>
</dbReference>
<evidence type="ECO:0000256" key="3">
    <source>
        <dbReference type="ARBA" id="ARBA00022723"/>
    </source>
</evidence>
<keyword evidence="5" id="KW-0862">Zinc</keyword>
<evidence type="ECO:0000313" key="7">
    <source>
        <dbReference type="EMBL" id="NKY87992.1"/>
    </source>
</evidence>
<organism evidence="7 8">
    <name type="scientific">Nocardia veterana</name>
    <dbReference type="NCBI Taxonomy" id="132249"/>
    <lineage>
        <taxon>Bacteria</taxon>
        <taxon>Bacillati</taxon>
        <taxon>Actinomycetota</taxon>
        <taxon>Actinomycetes</taxon>
        <taxon>Mycobacteriales</taxon>
        <taxon>Nocardiaceae</taxon>
        <taxon>Nocardia</taxon>
    </lineage>
</organism>
<evidence type="ECO:0000259" key="6">
    <source>
        <dbReference type="SMART" id="SM00849"/>
    </source>
</evidence>
<accession>A0A7X6M0K0</accession>